<reference evidence="1 2" key="1">
    <citation type="submission" date="2020-03" db="EMBL/GenBank/DDBJ databases">
        <title>Draft Genome Sequence of 2-Methylisoborneol Producing Pseudanabaena yagii Strain GIHE-NHR1 Isolated from North Han River in South Korea.</title>
        <authorList>
            <person name="Jeong J."/>
        </authorList>
    </citation>
    <scope>NUCLEOTIDE SEQUENCE [LARGE SCALE GENOMIC DNA]</scope>
    <source>
        <strain evidence="1 2">GIHE-NHR1</strain>
    </source>
</reference>
<comment type="caution">
    <text evidence="1">The sequence shown here is derived from an EMBL/GenBank/DDBJ whole genome shotgun (WGS) entry which is preliminary data.</text>
</comment>
<proteinExistence type="predicted"/>
<evidence type="ECO:0000313" key="2">
    <source>
        <dbReference type="Proteomes" id="UP000738376"/>
    </source>
</evidence>
<dbReference type="EMBL" id="JAAVJL010000001">
    <property type="protein sequence ID" value="NMF56862.1"/>
    <property type="molecule type" value="Genomic_DNA"/>
</dbReference>
<keyword evidence="2" id="KW-1185">Reference proteome</keyword>
<dbReference type="Proteomes" id="UP000738376">
    <property type="component" value="Unassembled WGS sequence"/>
</dbReference>
<name>A0ABX1LSI7_9CYAN</name>
<evidence type="ECO:0008006" key="3">
    <source>
        <dbReference type="Google" id="ProtNLM"/>
    </source>
</evidence>
<sequence>MKSRRIFHYIWRVNAVIILMAGLLAMLSLSASAIYVIVQATRTREVDSVINIAKNEQVKAKTEIGTFTPIAGSEILQAPIYLIQDYDYRAGSKESSSIQNYMFFDPNQKRSYWLRPKNEGLFLSAIALAANGTPIVNNPIVNINTEEKQVPVVAFLYVLVDKDTNNDKRINDSDQKQIAIANAAGTTFKVLVDQVDRFNGYSAIKNNRLSVLYTSSNKLKVAEIDLRSQEIVSNSEFSNQP</sequence>
<evidence type="ECO:0000313" key="1">
    <source>
        <dbReference type="EMBL" id="NMF56862.1"/>
    </source>
</evidence>
<dbReference type="RefSeq" id="WP_169361969.1">
    <property type="nucleotide sequence ID" value="NZ_JAAVJL010000001.1"/>
</dbReference>
<accession>A0ABX1LSI7</accession>
<protein>
    <recommendedName>
        <fullName evidence="3">SAF domain-containing protein</fullName>
    </recommendedName>
</protein>
<organism evidence="1 2">
    <name type="scientific">Pseudanabaena yagii GIHE-NHR1</name>
    <dbReference type="NCBI Taxonomy" id="2722753"/>
    <lineage>
        <taxon>Bacteria</taxon>
        <taxon>Bacillati</taxon>
        <taxon>Cyanobacteriota</taxon>
        <taxon>Cyanophyceae</taxon>
        <taxon>Pseudanabaenales</taxon>
        <taxon>Pseudanabaenaceae</taxon>
        <taxon>Pseudanabaena</taxon>
        <taxon>Pseudanabaena yagii</taxon>
    </lineage>
</organism>
<gene>
    <name evidence="1" type="ORF">HC246_02235</name>
</gene>